<dbReference type="GO" id="GO:0000492">
    <property type="term" value="P:box C/D snoRNP assembly"/>
    <property type="evidence" value="ECO:0007669"/>
    <property type="project" value="TreeGrafter"/>
</dbReference>
<name>T1JGH9_STRMM</name>
<dbReference type="HOGENOM" id="CLU_117355_1_0_1"/>
<dbReference type="PANTHER" id="PTHR13483:SF11">
    <property type="entry name" value="ZINC FINGER HIT DOMAIN-CONTAINING PROTEIN 3"/>
    <property type="match status" value="1"/>
</dbReference>
<protein>
    <recommendedName>
        <fullName evidence="3">Zinc finger HIT domain-containing protein 3</fullName>
    </recommendedName>
</protein>
<evidence type="ECO:0000256" key="11">
    <source>
        <dbReference type="PROSITE-ProRule" id="PRU00453"/>
    </source>
</evidence>
<dbReference type="InterPro" id="IPR007529">
    <property type="entry name" value="Znf_HIT"/>
</dbReference>
<keyword evidence="7 11" id="KW-0863">Zinc-finger</keyword>
<keyword evidence="5" id="KW-0597">Phosphoprotein</keyword>
<dbReference type="GO" id="GO:0070761">
    <property type="term" value="C:pre-snoRNP complex"/>
    <property type="evidence" value="ECO:0007669"/>
    <property type="project" value="TreeGrafter"/>
</dbReference>
<dbReference type="GO" id="GO:0005737">
    <property type="term" value="C:cytoplasm"/>
    <property type="evidence" value="ECO:0007669"/>
    <property type="project" value="UniProtKB-SubCell"/>
</dbReference>
<keyword evidence="4" id="KW-0963">Cytoplasm</keyword>
<dbReference type="EMBL" id="JH432204">
    <property type="status" value="NOT_ANNOTATED_CDS"/>
    <property type="molecule type" value="Genomic_DNA"/>
</dbReference>
<dbReference type="InterPro" id="IPR051639">
    <property type="entry name" value="BCD1"/>
</dbReference>
<evidence type="ECO:0000313" key="14">
    <source>
        <dbReference type="Proteomes" id="UP000014500"/>
    </source>
</evidence>
<keyword evidence="9" id="KW-0539">Nucleus</keyword>
<evidence type="ECO:0000256" key="8">
    <source>
        <dbReference type="ARBA" id="ARBA00022833"/>
    </source>
</evidence>
<dbReference type="GO" id="GO:0000463">
    <property type="term" value="P:maturation of LSU-rRNA from tricistronic rRNA transcript (SSU-rRNA, 5.8S rRNA, LSU-rRNA)"/>
    <property type="evidence" value="ECO:0007669"/>
    <property type="project" value="TreeGrafter"/>
</dbReference>
<feature type="domain" description="HIT-type" evidence="12">
    <location>
        <begin position="19"/>
        <end position="52"/>
    </location>
</feature>
<evidence type="ECO:0000256" key="1">
    <source>
        <dbReference type="ARBA" id="ARBA00004123"/>
    </source>
</evidence>
<proteinExistence type="predicted"/>
<comment type="subcellular location">
    <subcellularLocation>
        <location evidence="2">Cytoplasm</location>
    </subcellularLocation>
    <subcellularLocation>
        <location evidence="1">Nucleus</location>
    </subcellularLocation>
</comment>
<dbReference type="OMA" id="CNEAQSK"/>
<evidence type="ECO:0000256" key="10">
    <source>
        <dbReference type="ARBA" id="ARBA00046946"/>
    </source>
</evidence>
<dbReference type="PhylomeDB" id="T1JGH9"/>
<evidence type="ECO:0000256" key="6">
    <source>
        <dbReference type="ARBA" id="ARBA00022723"/>
    </source>
</evidence>
<dbReference type="CDD" id="cd23024">
    <property type="entry name" value="zf-HIT_ZNHIT2-3"/>
    <property type="match status" value="1"/>
</dbReference>
<evidence type="ECO:0000256" key="9">
    <source>
        <dbReference type="ARBA" id="ARBA00023242"/>
    </source>
</evidence>
<evidence type="ECO:0000256" key="4">
    <source>
        <dbReference type="ARBA" id="ARBA00022490"/>
    </source>
</evidence>
<keyword evidence="14" id="KW-1185">Reference proteome</keyword>
<dbReference type="GO" id="GO:0008270">
    <property type="term" value="F:zinc ion binding"/>
    <property type="evidence" value="ECO:0007669"/>
    <property type="project" value="UniProtKB-UniRule"/>
</dbReference>
<evidence type="ECO:0000256" key="7">
    <source>
        <dbReference type="ARBA" id="ARBA00022771"/>
    </source>
</evidence>
<keyword evidence="6" id="KW-0479">Metal-binding</keyword>
<sequence length="159" mass="18253">MAPTEESFNTFSVVKSKICQVCTRDKSKYKCSTCEIPYCSLTCYKQHKLTPCAKLQKFAVPIEISDVNTENNENDENKLNFDEDRVDLSEEILENLGRSNEVKDSLCNSDLRKILLWINNSKDPRKAIHTAMMEPIFVDFVDGCLNVVEKNDINEEMSE</sequence>
<evidence type="ECO:0000256" key="5">
    <source>
        <dbReference type="ARBA" id="ARBA00022553"/>
    </source>
</evidence>
<reference evidence="13" key="2">
    <citation type="submission" date="2015-02" db="UniProtKB">
        <authorList>
            <consortium name="EnsemblMetazoa"/>
        </authorList>
    </citation>
    <scope>IDENTIFICATION</scope>
</reference>
<evidence type="ECO:0000259" key="12">
    <source>
        <dbReference type="PROSITE" id="PS51083"/>
    </source>
</evidence>
<reference evidence="14" key="1">
    <citation type="submission" date="2011-05" db="EMBL/GenBank/DDBJ databases">
        <authorList>
            <person name="Richards S.R."/>
            <person name="Qu J."/>
            <person name="Jiang H."/>
            <person name="Jhangiani S.N."/>
            <person name="Agravi P."/>
            <person name="Goodspeed R."/>
            <person name="Gross S."/>
            <person name="Mandapat C."/>
            <person name="Jackson L."/>
            <person name="Mathew T."/>
            <person name="Pu L."/>
            <person name="Thornton R."/>
            <person name="Saada N."/>
            <person name="Wilczek-Boney K.B."/>
            <person name="Lee S."/>
            <person name="Kovar C."/>
            <person name="Wu Y."/>
            <person name="Scherer S.E."/>
            <person name="Worley K.C."/>
            <person name="Muzny D.M."/>
            <person name="Gibbs R."/>
        </authorList>
    </citation>
    <scope>NUCLEOTIDE SEQUENCE</scope>
    <source>
        <strain evidence="14">Brora</strain>
    </source>
</reference>
<accession>T1JGH9</accession>
<evidence type="ECO:0000313" key="13">
    <source>
        <dbReference type="EnsemblMetazoa" id="SMAR012952-PA"/>
    </source>
</evidence>
<dbReference type="EnsemblMetazoa" id="SMAR012952-RA">
    <property type="protein sequence ID" value="SMAR012952-PA"/>
    <property type="gene ID" value="SMAR012952"/>
</dbReference>
<evidence type="ECO:0000256" key="3">
    <source>
        <dbReference type="ARBA" id="ARBA00021568"/>
    </source>
</evidence>
<dbReference type="Pfam" id="PF04438">
    <property type="entry name" value="zf-HIT"/>
    <property type="match status" value="1"/>
</dbReference>
<dbReference type="InterPro" id="IPR048371">
    <property type="entry name" value="ZNHIT3_C"/>
</dbReference>
<evidence type="ECO:0000256" key="2">
    <source>
        <dbReference type="ARBA" id="ARBA00004496"/>
    </source>
</evidence>
<dbReference type="Pfam" id="PF21373">
    <property type="entry name" value="ZNHIT3_C"/>
    <property type="match status" value="1"/>
</dbReference>
<organism evidence="13 14">
    <name type="scientific">Strigamia maritima</name>
    <name type="common">European centipede</name>
    <name type="synonym">Geophilus maritimus</name>
    <dbReference type="NCBI Taxonomy" id="126957"/>
    <lineage>
        <taxon>Eukaryota</taxon>
        <taxon>Metazoa</taxon>
        <taxon>Ecdysozoa</taxon>
        <taxon>Arthropoda</taxon>
        <taxon>Myriapoda</taxon>
        <taxon>Chilopoda</taxon>
        <taxon>Pleurostigmophora</taxon>
        <taxon>Geophilomorpha</taxon>
        <taxon>Linotaeniidae</taxon>
        <taxon>Strigamia</taxon>
    </lineage>
</organism>
<dbReference type="eggNOG" id="KOG2857">
    <property type="taxonomic scope" value="Eukaryota"/>
</dbReference>
<dbReference type="SUPFAM" id="SSF144232">
    <property type="entry name" value="HIT/MYND zinc finger-like"/>
    <property type="match status" value="1"/>
</dbReference>
<dbReference type="AlphaFoldDB" id="T1JGH9"/>
<dbReference type="Proteomes" id="UP000014500">
    <property type="component" value="Unassembled WGS sequence"/>
</dbReference>
<dbReference type="PROSITE" id="PS51083">
    <property type="entry name" value="ZF_HIT"/>
    <property type="match status" value="1"/>
</dbReference>
<dbReference type="Gene3D" id="3.30.60.190">
    <property type="match status" value="1"/>
</dbReference>
<keyword evidence="8" id="KW-0862">Zinc</keyword>
<dbReference type="GO" id="GO:0048254">
    <property type="term" value="P:snoRNA localization"/>
    <property type="evidence" value="ECO:0007669"/>
    <property type="project" value="TreeGrafter"/>
</dbReference>
<comment type="subunit">
    <text evidence="10">Thyroid receptor interacting proteins (TRIPs) specifically interact with the ligand binding domain of the thyroid receptor (TR). Requires the presence of thyroid hormone for its interaction. Interacts with NUFIP1. Interacts (via HIT-type zinc finger) with the RUVBL1/RUVBL2 complex in the presence of ADP.</text>
</comment>
<dbReference type="STRING" id="126957.T1JGH9"/>
<dbReference type="GO" id="GO:0005634">
    <property type="term" value="C:nucleus"/>
    <property type="evidence" value="ECO:0007669"/>
    <property type="project" value="UniProtKB-SubCell"/>
</dbReference>
<dbReference type="PANTHER" id="PTHR13483">
    <property type="entry name" value="BOX C_D SNORNA PROTEIN 1-RELATED"/>
    <property type="match status" value="1"/>
</dbReference>